<organism evidence="2">
    <name type="scientific">Daucus carota subsp. sativus</name>
    <name type="common">Carrot</name>
    <dbReference type="NCBI Taxonomy" id="79200"/>
    <lineage>
        <taxon>Eukaryota</taxon>
        <taxon>Viridiplantae</taxon>
        <taxon>Streptophyta</taxon>
        <taxon>Embryophyta</taxon>
        <taxon>Tracheophyta</taxon>
        <taxon>Spermatophyta</taxon>
        <taxon>Magnoliopsida</taxon>
        <taxon>eudicotyledons</taxon>
        <taxon>Gunneridae</taxon>
        <taxon>Pentapetalae</taxon>
        <taxon>asterids</taxon>
        <taxon>campanulids</taxon>
        <taxon>Apiales</taxon>
        <taxon>Apiaceae</taxon>
        <taxon>Apioideae</taxon>
        <taxon>Scandiceae</taxon>
        <taxon>Daucinae</taxon>
        <taxon>Daucus</taxon>
        <taxon>Daucus sect. Daucus</taxon>
    </lineage>
</organism>
<dbReference type="Gramene" id="KZM94484">
    <property type="protein sequence ID" value="KZM94484"/>
    <property type="gene ID" value="DCAR_017727"/>
</dbReference>
<protein>
    <submittedName>
        <fullName evidence="2">Uncharacterized protein</fullName>
    </submittedName>
</protein>
<dbReference type="AlphaFoldDB" id="A0A164YGJ5"/>
<name>A0A164YGJ5_DAUCS</name>
<accession>A0A164YGJ5</accession>
<evidence type="ECO:0000256" key="1">
    <source>
        <dbReference type="SAM" id="MobiDB-lite"/>
    </source>
</evidence>
<dbReference type="EMBL" id="LNRQ01000005">
    <property type="protein sequence ID" value="KZM94484.1"/>
    <property type="molecule type" value="Genomic_DNA"/>
</dbReference>
<evidence type="ECO:0000313" key="2">
    <source>
        <dbReference type="EMBL" id="KZM94484.1"/>
    </source>
</evidence>
<proteinExistence type="predicted"/>
<reference evidence="2" key="1">
    <citation type="journal article" date="2016" name="Nat. Genet.">
        <title>A high-quality carrot genome assembly provides new insights into carotenoid accumulation and asterid genome evolution.</title>
        <authorList>
            <person name="Iorizzo M."/>
            <person name="Ellison S."/>
            <person name="Senalik D."/>
            <person name="Zeng P."/>
            <person name="Satapoomin P."/>
            <person name="Huang J."/>
            <person name="Bowman M."/>
            <person name="Iovene M."/>
            <person name="Sanseverino W."/>
            <person name="Cavagnaro P."/>
            <person name="Yildiz M."/>
            <person name="Macko-Podgorni A."/>
            <person name="Moranska E."/>
            <person name="Grzebelus E."/>
            <person name="Grzebelus D."/>
            <person name="Ashrafi H."/>
            <person name="Zheng Z."/>
            <person name="Cheng S."/>
            <person name="Spooner D."/>
            <person name="Van Deynze A."/>
            <person name="Simon P."/>
        </authorList>
    </citation>
    <scope>NUCLEOTIDE SEQUENCE [LARGE SCALE GENOMIC DNA]</scope>
    <source>
        <tissue evidence="2">Leaf</tissue>
    </source>
</reference>
<gene>
    <name evidence="2" type="ORF">DCAR_017727</name>
</gene>
<comment type="caution">
    <text evidence="2">The sequence shown here is derived from an EMBL/GenBank/DDBJ whole genome shotgun (WGS) entry which is preliminary data.</text>
</comment>
<feature type="region of interest" description="Disordered" evidence="1">
    <location>
        <begin position="1"/>
        <end position="27"/>
    </location>
</feature>
<sequence length="77" mass="8270">MEGDTKGSGKGAEGSSRKEGVQPVHQGQLVHQGSYPQGVIYGNSQVPLLSYAVAFRVGDYKYHGKYVENGIGKVIFL</sequence>